<evidence type="ECO:0000313" key="2">
    <source>
        <dbReference type="EMBL" id="SDF37682.1"/>
    </source>
</evidence>
<keyword evidence="3" id="KW-1185">Reference proteome</keyword>
<dbReference type="EMBL" id="LT629690">
    <property type="protein sequence ID" value="SDF37682.1"/>
    <property type="molecule type" value="Genomic_DNA"/>
</dbReference>
<dbReference type="RefSeq" id="WP_231966423.1">
    <property type="nucleotide sequence ID" value="NZ_LT629690.1"/>
</dbReference>
<evidence type="ECO:0000313" key="3">
    <source>
        <dbReference type="Proteomes" id="UP000182427"/>
    </source>
</evidence>
<keyword evidence="1" id="KW-0175">Coiled coil</keyword>
<sequence length="483" mass="52766">MKHAWTMPILATLVLGRMLPAQTPETPEQRLKRLSTAVTQVQSQMKAYQQQLLELQQQIDALQKELGNRPTEAVASPSQVAQPPVAQTTEEIQERQAIAESQIATHEQTKVETESKYPLRLTGLILFNGFINTHRVDDAIDPTYALNGDGNTGFSVRQTILGFDATGPHLLGATSHADLRIDFFANGSQQTYGASGILRLRTAHASLVWDKTEAFFAQDRSLLAPNIPTSLVSTAQPNLSWSGDLWTWNPQIGVRQSISLKSSQRLEIAGAFLDVQDPLLPNATSTATVTRAERSRWPGLEGRIGYAAGQQDEGAAVGVGGYFSPHRTSEGYRFNAWAISGDLRLPLGRRMQLTSNVYRGAGLGGLGGGGYVDYFYPTGTDDAAQALNDVGGWAQFKFRPAERLQFNAGYGIDNPFAADIRSSLAGSTTYTGLSKNRGAFGNVIVSPSKYLEFSLEYRRLWTNYVNNVLRLSDAIGLAAGYRF</sequence>
<proteinExistence type="predicted"/>
<gene>
    <name evidence="2" type="ORF">SAMN05444167_2220</name>
</gene>
<accession>A0A1G7KKG9</accession>
<reference evidence="2 3" key="1">
    <citation type="submission" date="2016-10" db="EMBL/GenBank/DDBJ databases">
        <authorList>
            <person name="de Groot N.N."/>
        </authorList>
    </citation>
    <scope>NUCLEOTIDE SEQUENCE [LARGE SCALE GENOMIC DNA]</scope>
    <source>
        <strain evidence="2 3">GAS232</strain>
    </source>
</reference>
<evidence type="ECO:0000256" key="1">
    <source>
        <dbReference type="SAM" id="Coils"/>
    </source>
</evidence>
<organism evidence="2 3">
    <name type="scientific">Terriglobus roseus</name>
    <dbReference type="NCBI Taxonomy" id="392734"/>
    <lineage>
        <taxon>Bacteria</taxon>
        <taxon>Pseudomonadati</taxon>
        <taxon>Acidobacteriota</taxon>
        <taxon>Terriglobia</taxon>
        <taxon>Terriglobales</taxon>
        <taxon>Acidobacteriaceae</taxon>
        <taxon>Terriglobus</taxon>
    </lineage>
</organism>
<dbReference type="Proteomes" id="UP000182427">
    <property type="component" value="Chromosome I"/>
</dbReference>
<feature type="coiled-coil region" evidence="1">
    <location>
        <begin position="31"/>
        <end position="65"/>
    </location>
</feature>
<protein>
    <recommendedName>
        <fullName evidence="4">Porin</fullName>
    </recommendedName>
</protein>
<evidence type="ECO:0008006" key="4">
    <source>
        <dbReference type="Google" id="ProtNLM"/>
    </source>
</evidence>
<name>A0A1G7KKG9_9BACT</name>
<dbReference type="AlphaFoldDB" id="A0A1G7KKG9"/>